<evidence type="ECO:0000256" key="1">
    <source>
        <dbReference type="SAM" id="Phobius"/>
    </source>
</evidence>
<proteinExistence type="predicted"/>
<feature type="transmembrane region" description="Helical" evidence="1">
    <location>
        <begin position="58"/>
        <end position="76"/>
    </location>
</feature>
<evidence type="ECO:0000313" key="3">
    <source>
        <dbReference type="Proteomes" id="UP000265140"/>
    </source>
</evidence>
<accession>A0A6Q2Z120</accession>
<keyword evidence="1" id="KW-0472">Membrane</keyword>
<dbReference type="InParanoid" id="A0A6Q2Z120"/>
<dbReference type="Bgee" id="ENSELUG00000025693">
    <property type="expression patterns" value="Expressed in stomach and 9 other cell types or tissues"/>
</dbReference>
<reference evidence="3" key="1">
    <citation type="journal article" date="2014" name="PLoS ONE">
        <title>The genome and linkage map of the northern pike (Esox lucius): conserved synteny revealed between the salmonid sister group and the Neoteleostei.</title>
        <authorList>
            <person name="Rondeau E.B."/>
            <person name="Minkley D.R."/>
            <person name="Leong J.S."/>
            <person name="Messmer A.M."/>
            <person name="Jantzen J.R."/>
            <person name="von Schalburg K.R."/>
            <person name="Lemon C."/>
            <person name="Bird N.H."/>
            <person name="Koop B.F."/>
        </authorList>
    </citation>
    <scope>NUCLEOTIDE SEQUENCE</scope>
</reference>
<dbReference type="Ensembl" id="ENSELUT00000058731.2">
    <property type="protein sequence ID" value="ENSELUP00000071541.2"/>
    <property type="gene ID" value="ENSELUG00000025693.2"/>
</dbReference>
<name>A0A6Q2Z120_ESOLU</name>
<dbReference type="OMA" id="FNTHRWP"/>
<dbReference type="Proteomes" id="UP000265140">
    <property type="component" value="Chromosome 3"/>
</dbReference>
<reference evidence="2" key="2">
    <citation type="submission" date="2020-02" db="EMBL/GenBank/DDBJ databases">
        <title>Esox lucius (northern pike) genome, fEsoLuc1, primary haplotype.</title>
        <authorList>
            <person name="Myers G."/>
            <person name="Karagic N."/>
            <person name="Meyer A."/>
            <person name="Pippel M."/>
            <person name="Reichard M."/>
            <person name="Winkler S."/>
            <person name="Tracey A."/>
            <person name="Sims Y."/>
            <person name="Howe K."/>
            <person name="Rhie A."/>
            <person name="Formenti G."/>
            <person name="Durbin R."/>
            <person name="Fedrigo O."/>
            <person name="Jarvis E.D."/>
        </authorList>
    </citation>
    <scope>NUCLEOTIDE SEQUENCE [LARGE SCALE GENOMIC DNA]</scope>
</reference>
<protein>
    <submittedName>
        <fullName evidence="2">Uncharacterized protein</fullName>
    </submittedName>
</protein>
<evidence type="ECO:0000313" key="2">
    <source>
        <dbReference type="Ensembl" id="ENSELUP00000071541.2"/>
    </source>
</evidence>
<reference evidence="2" key="3">
    <citation type="submission" date="2025-08" db="UniProtKB">
        <authorList>
            <consortium name="Ensembl"/>
        </authorList>
    </citation>
    <scope>IDENTIFICATION</scope>
</reference>
<dbReference type="AlphaFoldDB" id="A0A6Q2Z120"/>
<dbReference type="GeneTree" id="ENSGT01030000234815"/>
<keyword evidence="1" id="KW-0812">Transmembrane</keyword>
<sequence length="113" mass="12480">AFTSSRNAAARIDCYIFFLPTSCITSDQRPMGCEDPADITVLSTSPFLQRFSSFSSQVIVFLSALPFSFSLSYFFFHCSAVSSTFTHTVFLMVLALKAHLCPNIKVDLVSDSL</sequence>
<organism evidence="2 3">
    <name type="scientific">Esox lucius</name>
    <name type="common">Northern pike</name>
    <dbReference type="NCBI Taxonomy" id="8010"/>
    <lineage>
        <taxon>Eukaryota</taxon>
        <taxon>Metazoa</taxon>
        <taxon>Chordata</taxon>
        <taxon>Craniata</taxon>
        <taxon>Vertebrata</taxon>
        <taxon>Euteleostomi</taxon>
        <taxon>Actinopterygii</taxon>
        <taxon>Neopterygii</taxon>
        <taxon>Teleostei</taxon>
        <taxon>Protacanthopterygii</taxon>
        <taxon>Esociformes</taxon>
        <taxon>Esocidae</taxon>
        <taxon>Esox</taxon>
    </lineage>
</organism>
<keyword evidence="1" id="KW-1133">Transmembrane helix</keyword>
<keyword evidence="3" id="KW-1185">Reference proteome</keyword>
<reference evidence="2" key="4">
    <citation type="submission" date="2025-09" db="UniProtKB">
        <authorList>
            <consortium name="Ensembl"/>
        </authorList>
    </citation>
    <scope>IDENTIFICATION</scope>
</reference>